<dbReference type="GO" id="GO:0003743">
    <property type="term" value="F:translation initiation factor activity"/>
    <property type="evidence" value="ECO:0007669"/>
    <property type="project" value="UniProtKB-KW"/>
</dbReference>
<evidence type="ECO:0000313" key="5">
    <source>
        <dbReference type="EMBL" id="KAG0730137.1"/>
    </source>
</evidence>
<evidence type="ECO:0000256" key="1">
    <source>
        <dbReference type="ARBA" id="ARBA00005439"/>
    </source>
</evidence>
<dbReference type="AlphaFoldDB" id="A0A8J4YL10"/>
<comment type="similarity">
    <text evidence="1">Belongs to the IF-3 family.</text>
</comment>
<dbReference type="GO" id="GO:0043022">
    <property type="term" value="F:ribosome binding"/>
    <property type="evidence" value="ECO:0007669"/>
    <property type="project" value="TreeGrafter"/>
</dbReference>
<feature type="compositionally biased region" description="Basic and acidic residues" evidence="4">
    <location>
        <begin position="217"/>
        <end position="230"/>
    </location>
</feature>
<keyword evidence="2 5" id="KW-0396">Initiation factor</keyword>
<dbReference type="PROSITE" id="PS51257">
    <property type="entry name" value="PROKAR_LIPOPROTEIN"/>
    <property type="match status" value="1"/>
</dbReference>
<feature type="region of interest" description="Disordered" evidence="4">
    <location>
        <begin position="200"/>
        <end position="230"/>
    </location>
</feature>
<dbReference type="PANTHER" id="PTHR10938">
    <property type="entry name" value="TRANSLATION INITIATION FACTOR IF-3"/>
    <property type="match status" value="1"/>
</dbReference>
<dbReference type="EMBL" id="JACEEZ010000480">
    <property type="protein sequence ID" value="KAG0730137.1"/>
    <property type="molecule type" value="Genomic_DNA"/>
</dbReference>
<dbReference type="PANTHER" id="PTHR10938:SF0">
    <property type="entry name" value="TRANSLATION INITIATION FACTOR IF-3, MITOCHONDRIAL"/>
    <property type="match status" value="1"/>
</dbReference>
<evidence type="ECO:0000313" key="6">
    <source>
        <dbReference type="Proteomes" id="UP000770661"/>
    </source>
</evidence>
<dbReference type="Proteomes" id="UP000770661">
    <property type="component" value="Unassembled WGS sequence"/>
</dbReference>
<dbReference type="GO" id="GO:0070124">
    <property type="term" value="P:mitochondrial translational initiation"/>
    <property type="evidence" value="ECO:0007669"/>
    <property type="project" value="TreeGrafter"/>
</dbReference>
<dbReference type="Gene3D" id="3.30.110.10">
    <property type="entry name" value="Translation initiation factor 3 (IF-3), C-terminal domain"/>
    <property type="match status" value="1"/>
</dbReference>
<proteinExistence type="inferred from homology"/>
<organism evidence="5 6">
    <name type="scientific">Chionoecetes opilio</name>
    <name type="common">Atlantic snow crab</name>
    <name type="synonym">Cancer opilio</name>
    <dbReference type="NCBI Taxonomy" id="41210"/>
    <lineage>
        <taxon>Eukaryota</taxon>
        <taxon>Metazoa</taxon>
        <taxon>Ecdysozoa</taxon>
        <taxon>Arthropoda</taxon>
        <taxon>Crustacea</taxon>
        <taxon>Multicrustacea</taxon>
        <taxon>Malacostraca</taxon>
        <taxon>Eumalacostraca</taxon>
        <taxon>Eucarida</taxon>
        <taxon>Decapoda</taxon>
        <taxon>Pleocyemata</taxon>
        <taxon>Brachyura</taxon>
        <taxon>Eubrachyura</taxon>
        <taxon>Majoidea</taxon>
        <taxon>Majidae</taxon>
        <taxon>Chionoecetes</taxon>
    </lineage>
</organism>
<dbReference type="InterPro" id="IPR001288">
    <property type="entry name" value="Translation_initiation_fac_3"/>
</dbReference>
<gene>
    <name evidence="5" type="primary">MTIF3</name>
    <name evidence="5" type="ORF">GWK47_028887</name>
</gene>
<reference evidence="5" key="1">
    <citation type="submission" date="2020-07" db="EMBL/GenBank/DDBJ databases">
        <title>The High-quality genome of the commercially important snow crab, Chionoecetes opilio.</title>
        <authorList>
            <person name="Jeong J.-H."/>
            <person name="Ryu S."/>
        </authorList>
    </citation>
    <scope>NUCLEOTIDE SEQUENCE</scope>
    <source>
        <strain evidence="5">MADBK_172401_WGS</strain>
        <tissue evidence="5">Digestive gland</tissue>
    </source>
</reference>
<evidence type="ECO:0000256" key="3">
    <source>
        <dbReference type="ARBA" id="ARBA00022917"/>
    </source>
</evidence>
<protein>
    <submittedName>
        <fullName evidence="5">Translation initiation factor IF-3, mitochondrial</fullName>
    </submittedName>
</protein>
<dbReference type="OrthoDB" id="21573at2759"/>
<name>A0A8J4YL10_CHIOP</name>
<evidence type="ECO:0000256" key="4">
    <source>
        <dbReference type="SAM" id="MobiDB-lite"/>
    </source>
</evidence>
<comment type="caution">
    <text evidence="5">The sequence shown here is derived from an EMBL/GenBank/DDBJ whole genome shotgun (WGS) entry which is preliminary data.</text>
</comment>
<dbReference type="InterPro" id="IPR036788">
    <property type="entry name" value="T_IF-3_C_sf"/>
</dbReference>
<accession>A0A8J4YL10</accession>
<sequence>MHGRALPCPFTASACLTTSPLTLKTWPTADGGPPQKKRQDKSQLITLIDAQDKVSTTSLEQAKRLAKHRDLKLVKIEDPSLRKGSKEVYRLLTGKQYFEEEIRAKKSDKKASVGVKDEKILAIGGKISPHDLAVKLQSVTKWLSKGHQIKVTIGSRKATKEDKENVFSTIEEEVKKLNGRILQRHDKMEDVRFYIAPQKVREKEGVANSEPAQEGGGHVEGDKATDPTTV</sequence>
<keyword evidence="6" id="KW-1185">Reference proteome</keyword>
<keyword evidence="3" id="KW-0648">Protein biosynthesis</keyword>
<dbReference type="SUPFAM" id="SSF55200">
    <property type="entry name" value="Translation initiation factor IF3, C-terminal domain"/>
    <property type="match status" value="1"/>
</dbReference>
<dbReference type="GO" id="GO:0005739">
    <property type="term" value="C:mitochondrion"/>
    <property type="evidence" value="ECO:0007669"/>
    <property type="project" value="TreeGrafter"/>
</dbReference>
<dbReference type="GO" id="GO:0032790">
    <property type="term" value="P:ribosome disassembly"/>
    <property type="evidence" value="ECO:0007669"/>
    <property type="project" value="TreeGrafter"/>
</dbReference>
<evidence type="ECO:0000256" key="2">
    <source>
        <dbReference type="ARBA" id="ARBA00022540"/>
    </source>
</evidence>